<evidence type="ECO:0000256" key="3">
    <source>
        <dbReference type="ARBA" id="ARBA00022692"/>
    </source>
</evidence>
<feature type="non-terminal residue" evidence="9">
    <location>
        <position position="58"/>
    </location>
</feature>
<feature type="transmembrane region" description="Helical" evidence="8">
    <location>
        <begin position="37"/>
        <end position="57"/>
    </location>
</feature>
<evidence type="ECO:0000256" key="6">
    <source>
        <dbReference type="ARBA" id="ARBA00022989"/>
    </source>
</evidence>
<evidence type="ECO:0000256" key="5">
    <source>
        <dbReference type="ARBA" id="ARBA00022984"/>
    </source>
</evidence>
<keyword evidence="6 8" id="KW-1133">Transmembrane helix</keyword>
<keyword evidence="7 8" id="KW-0472">Membrane</keyword>
<keyword evidence="5" id="KW-0573">Peptidoglycan synthesis</keyword>
<organism evidence="9">
    <name type="scientific">marine sediment metagenome</name>
    <dbReference type="NCBI Taxonomy" id="412755"/>
    <lineage>
        <taxon>unclassified sequences</taxon>
        <taxon>metagenomes</taxon>
        <taxon>ecological metagenomes</taxon>
    </lineage>
</organism>
<feature type="transmembrane region" description="Helical" evidence="8">
    <location>
        <begin position="12"/>
        <end position="31"/>
    </location>
</feature>
<proteinExistence type="predicted"/>
<comment type="subcellular location">
    <subcellularLocation>
        <location evidence="1">Cell membrane</location>
        <topology evidence="1">Multi-pass membrane protein</topology>
    </subcellularLocation>
</comment>
<dbReference type="PANTHER" id="PTHR47019:SF1">
    <property type="entry name" value="LIPID II FLIPPASE MURJ"/>
    <property type="match status" value="1"/>
</dbReference>
<dbReference type="GO" id="GO:0015648">
    <property type="term" value="F:lipid-linked peptidoglycan transporter activity"/>
    <property type="evidence" value="ECO:0007669"/>
    <property type="project" value="TreeGrafter"/>
</dbReference>
<dbReference type="InterPro" id="IPR004268">
    <property type="entry name" value="MurJ"/>
</dbReference>
<dbReference type="PRINTS" id="PR01806">
    <property type="entry name" value="VIRFACTRMVIN"/>
</dbReference>
<dbReference type="EMBL" id="BART01041629">
    <property type="protein sequence ID" value="GAH27607.1"/>
    <property type="molecule type" value="Genomic_DNA"/>
</dbReference>
<dbReference type="InterPro" id="IPR051050">
    <property type="entry name" value="Lipid_II_flippase_MurJ/MviN"/>
</dbReference>
<keyword evidence="3 8" id="KW-0812">Transmembrane</keyword>
<dbReference type="GO" id="GO:0009252">
    <property type="term" value="P:peptidoglycan biosynthetic process"/>
    <property type="evidence" value="ECO:0007669"/>
    <property type="project" value="UniProtKB-KW"/>
</dbReference>
<keyword evidence="2" id="KW-1003">Cell membrane</keyword>
<evidence type="ECO:0000256" key="4">
    <source>
        <dbReference type="ARBA" id="ARBA00022960"/>
    </source>
</evidence>
<evidence type="ECO:0000256" key="7">
    <source>
        <dbReference type="ARBA" id="ARBA00023136"/>
    </source>
</evidence>
<evidence type="ECO:0000256" key="1">
    <source>
        <dbReference type="ARBA" id="ARBA00004651"/>
    </source>
</evidence>
<protein>
    <submittedName>
        <fullName evidence="9">Uncharacterized protein</fullName>
    </submittedName>
</protein>
<name>X1E4Y9_9ZZZZ</name>
<accession>X1E4Y9</accession>
<feature type="non-terminal residue" evidence="9">
    <location>
        <position position="1"/>
    </location>
</feature>
<dbReference type="GO" id="GO:0008360">
    <property type="term" value="P:regulation of cell shape"/>
    <property type="evidence" value="ECO:0007669"/>
    <property type="project" value="UniProtKB-KW"/>
</dbReference>
<comment type="caution">
    <text evidence="9">The sequence shown here is derived from an EMBL/GenBank/DDBJ whole genome shotgun (WGS) entry which is preliminary data.</text>
</comment>
<sequence>IYKYELAVNLTRIIFPYIGFVAVAALFMGILNSYNHFLTPALAPAMLNISVIIFAVAG</sequence>
<evidence type="ECO:0000256" key="8">
    <source>
        <dbReference type="SAM" id="Phobius"/>
    </source>
</evidence>
<dbReference type="GO" id="GO:0034204">
    <property type="term" value="P:lipid translocation"/>
    <property type="evidence" value="ECO:0007669"/>
    <property type="project" value="TreeGrafter"/>
</dbReference>
<reference evidence="9" key="1">
    <citation type="journal article" date="2014" name="Front. Microbiol.">
        <title>High frequency of phylogenetically diverse reductive dehalogenase-homologous genes in deep subseafloor sedimentary metagenomes.</title>
        <authorList>
            <person name="Kawai M."/>
            <person name="Futagami T."/>
            <person name="Toyoda A."/>
            <person name="Takaki Y."/>
            <person name="Nishi S."/>
            <person name="Hori S."/>
            <person name="Arai W."/>
            <person name="Tsubouchi T."/>
            <person name="Morono Y."/>
            <person name="Uchiyama I."/>
            <person name="Ito T."/>
            <person name="Fujiyama A."/>
            <person name="Inagaki F."/>
            <person name="Takami H."/>
        </authorList>
    </citation>
    <scope>NUCLEOTIDE SEQUENCE</scope>
    <source>
        <strain evidence="9">Expedition CK06-06</strain>
    </source>
</reference>
<dbReference type="PANTHER" id="PTHR47019">
    <property type="entry name" value="LIPID II FLIPPASE MURJ"/>
    <property type="match status" value="1"/>
</dbReference>
<evidence type="ECO:0000256" key="2">
    <source>
        <dbReference type="ARBA" id="ARBA00022475"/>
    </source>
</evidence>
<keyword evidence="4" id="KW-0133">Cell shape</keyword>
<dbReference type="GO" id="GO:0005886">
    <property type="term" value="C:plasma membrane"/>
    <property type="evidence" value="ECO:0007669"/>
    <property type="project" value="UniProtKB-SubCell"/>
</dbReference>
<dbReference type="Pfam" id="PF03023">
    <property type="entry name" value="MurJ"/>
    <property type="match status" value="1"/>
</dbReference>
<dbReference type="AlphaFoldDB" id="X1E4Y9"/>
<gene>
    <name evidence="9" type="ORF">S01H4_66845</name>
</gene>
<evidence type="ECO:0000313" key="9">
    <source>
        <dbReference type="EMBL" id="GAH27607.1"/>
    </source>
</evidence>